<protein>
    <submittedName>
        <fullName evidence="1">Uncharacterized protein</fullName>
    </submittedName>
</protein>
<reference evidence="1 2" key="1">
    <citation type="submission" date="2016-10" db="EMBL/GenBank/DDBJ databases">
        <authorList>
            <person name="de Groot N.N."/>
        </authorList>
    </citation>
    <scope>NUCLEOTIDE SEQUENCE [LARGE SCALE GENOMIC DNA]</scope>
    <source>
        <strain evidence="1 2">DSM 1736</strain>
    </source>
</reference>
<dbReference type="STRING" id="146817.SAMN04488502_11574"/>
<dbReference type="AlphaFoldDB" id="A0A1G9ZVI4"/>
<organism evidence="1 2">
    <name type="scientific">Dendrosporobacter quercicolus</name>
    <dbReference type="NCBI Taxonomy" id="146817"/>
    <lineage>
        <taxon>Bacteria</taxon>
        <taxon>Bacillati</taxon>
        <taxon>Bacillota</taxon>
        <taxon>Negativicutes</taxon>
        <taxon>Selenomonadales</taxon>
        <taxon>Sporomusaceae</taxon>
        <taxon>Dendrosporobacter</taxon>
    </lineage>
</organism>
<name>A0A1G9ZVI4_9FIRM</name>
<evidence type="ECO:0000313" key="1">
    <source>
        <dbReference type="EMBL" id="SDN25155.1"/>
    </source>
</evidence>
<dbReference type="RefSeq" id="WP_173813016.1">
    <property type="nucleotide sequence ID" value="NZ_FNHB01000015.1"/>
</dbReference>
<evidence type="ECO:0000313" key="2">
    <source>
        <dbReference type="Proteomes" id="UP000214880"/>
    </source>
</evidence>
<dbReference type="EMBL" id="FNHB01000015">
    <property type="protein sequence ID" value="SDN25155.1"/>
    <property type="molecule type" value="Genomic_DNA"/>
</dbReference>
<accession>A0A1G9ZVI4</accession>
<proteinExistence type="predicted"/>
<gene>
    <name evidence="1" type="ORF">SAMN04488502_11574</name>
</gene>
<keyword evidence="2" id="KW-1185">Reference proteome</keyword>
<sequence length="48" mass="5352">MKIVIGVLAGAIAAFAGAVMLASRDMGWRQLQKQFIRNNQNHKRRGEV</sequence>
<dbReference type="Proteomes" id="UP000214880">
    <property type="component" value="Unassembled WGS sequence"/>
</dbReference>